<accession>A0ABV3LBZ3</accession>
<comment type="caution">
    <text evidence="1">The sequence shown here is derived from an EMBL/GenBank/DDBJ whole genome shotgun (WGS) entry which is preliminary data.</text>
</comment>
<name>A0ABV3LBZ3_9RHOB</name>
<organism evidence="1 2">
    <name type="scientific">Meridianimarinicoccus marinus</name>
    <dbReference type="NCBI Taxonomy" id="3231483"/>
    <lineage>
        <taxon>Bacteria</taxon>
        <taxon>Pseudomonadati</taxon>
        <taxon>Pseudomonadota</taxon>
        <taxon>Alphaproteobacteria</taxon>
        <taxon>Rhodobacterales</taxon>
        <taxon>Paracoccaceae</taxon>
        <taxon>Meridianimarinicoccus</taxon>
    </lineage>
</organism>
<proteinExistence type="predicted"/>
<dbReference type="Proteomes" id="UP001553161">
    <property type="component" value="Unassembled WGS sequence"/>
</dbReference>
<dbReference type="EMBL" id="JBFBVU010000124">
    <property type="protein sequence ID" value="MEV8469081.1"/>
    <property type="molecule type" value="Genomic_DNA"/>
</dbReference>
<dbReference type="RefSeq" id="WP_366195027.1">
    <property type="nucleotide sequence ID" value="NZ_JBFBVU010000124.1"/>
</dbReference>
<gene>
    <name evidence="1" type="ORF">AB0T83_20390</name>
</gene>
<reference evidence="1 2" key="1">
    <citation type="submission" date="2024-07" db="EMBL/GenBank/DDBJ databases">
        <authorList>
            <person name="Kang M."/>
        </authorList>
    </citation>
    <scope>NUCLEOTIDE SEQUENCE [LARGE SCALE GENOMIC DNA]</scope>
    <source>
        <strain evidence="1 2">DFM31</strain>
    </source>
</reference>
<keyword evidence="2" id="KW-1185">Reference proteome</keyword>
<protein>
    <submittedName>
        <fullName evidence="1">Uncharacterized protein</fullName>
    </submittedName>
</protein>
<sequence length="79" mass="8815">KGTFEKFFGLLVTGFDAGIELLEHASSVSRGSEYAAKAGLIENSSCRMVVGLFCHWQIRTLLERGLPAKRSVVRQKFRI</sequence>
<feature type="non-terminal residue" evidence="1">
    <location>
        <position position="1"/>
    </location>
</feature>
<evidence type="ECO:0000313" key="1">
    <source>
        <dbReference type="EMBL" id="MEV8469081.1"/>
    </source>
</evidence>
<evidence type="ECO:0000313" key="2">
    <source>
        <dbReference type="Proteomes" id="UP001553161"/>
    </source>
</evidence>